<feature type="region of interest" description="Disordered" evidence="7">
    <location>
        <begin position="377"/>
        <end position="521"/>
    </location>
</feature>
<feature type="domain" description="Chromatin assembly factor 1 p150 subunit acidic region" evidence="8">
    <location>
        <begin position="425"/>
        <end position="568"/>
    </location>
</feature>
<evidence type="ECO:0000256" key="3">
    <source>
        <dbReference type="ARBA" id="ARBA00022763"/>
    </source>
</evidence>
<feature type="compositionally biased region" description="Basic and acidic residues" evidence="7">
    <location>
        <begin position="1"/>
        <end position="31"/>
    </location>
</feature>
<evidence type="ECO:0000256" key="5">
    <source>
        <dbReference type="ARBA" id="ARBA00023204"/>
    </source>
</evidence>
<feature type="domain" description="Chromatin assembly factor 1 subunit A dimerization" evidence="9">
    <location>
        <begin position="653"/>
        <end position="722"/>
    </location>
</feature>
<feature type="compositionally biased region" description="Basic residues" evidence="7">
    <location>
        <begin position="76"/>
        <end position="85"/>
    </location>
</feature>
<protein>
    <submittedName>
        <fullName evidence="10">Putative chromatin assembly factor 1 subunit a-like protein</fullName>
    </submittedName>
</protein>
<dbReference type="GO" id="GO:0033186">
    <property type="term" value="C:CAF-1 complex"/>
    <property type="evidence" value="ECO:0007669"/>
    <property type="project" value="TreeGrafter"/>
</dbReference>
<dbReference type="InterPro" id="IPR022043">
    <property type="entry name" value="CAF1A_DD"/>
</dbReference>
<dbReference type="GO" id="GO:0006260">
    <property type="term" value="P:DNA replication"/>
    <property type="evidence" value="ECO:0007669"/>
    <property type="project" value="UniProtKB-KW"/>
</dbReference>
<evidence type="ECO:0000313" key="10">
    <source>
        <dbReference type="EMBL" id="JAB59123.1"/>
    </source>
</evidence>
<comment type="subcellular location">
    <subcellularLocation>
        <location evidence="1">Nucleus</location>
    </subcellularLocation>
</comment>
<feature type="compositionally biased region" description="Polar residues" evidence="7">
    <location>
        <begin position="1082"/>
        <end position="1102"/>
    </location>
</feature>
<feature type="compositionally biased region" description="Low complexity" evidence="7">
    <location>
        <begin position="203"/>
        <end position="213"/>
    </location>
</feature>
<feature type="compositionally biased region" description="Basic and acidic residues" evidence="7">
    <location>
        <begin position="246"/>
        <end position="269"/>
    </location>
</feature>
<organism evidence="10">
    <name type="scientific">Corethrella appendiculata</name>
    <dbReference type="NCBI Taxonomy" id="1370023"/>
    <lineage>
        <taxon>Eukaryota</taxon>
        <taxon>Metazoa</taxon>
        <taxon>Ecdysozoa</taxon>
        <taxon>Arthropoda</taxon>
        <taxon>Hexapoda</taxon>
        <taxon>Insecta</taxon>
        <taxon>Pterygota</taxon>
        <taxon>Neoptera</taxon>
        <taxon>Endopterygota</taxon>
        <taxon>Diptera</taxon>
        <taxon>Nematocera</taxon>
        <taxon>Culicoidea</taxon>
        <taxon>Chaoboridae</taxon>
        <taxon>Corethrella</taxon>
    </lineage>
</organism>
<feature type="compositionally biased region" description="Low complexity" evidence="7">
    <location>
        <begin position="233"/>
        <end position="242"/>
    </location>
</feature>
<dbReference type="PANTHER" id="PTHR15272">
    <property type="entry name" value="CHROMATIN ASSEMBLY FACTOR 1 SUBUNIT A CAF-1 SUBUNIT A"/>
    <property type="match status" value="1"/>
</dbReference>
<dbReference type="GO" id="GO:0006281">
    <property type="term" value="P:DNA repair"/>
    <property type="evidence" value="ECO:0007669"/>
    <property type="project" value="UniProtKB-KW"/>
</dbReference>
<feature type="compositionally biased region" description="Low complexity" evidence="7">
    <location>
        <begin position="1051"/>
        <end position="1064"/>
    </location>
</feature>
<evidence type="ECO:0000256" key="7">
    <source>
        <dbReference type="SAM" id="MobiDB-lite"/>
    </source>
</evidence>
<evidence type="ECO:0000256" key="2">
    <source>
        <dbReference type="ARBA" id="ARBA00022705"/>
    </source>
</evidence>
<evidence type="ECO:0000256" key="6">
    <source>
        <dbReference type="ARBA" id="ARBA00023242"/>
    </source>
</evidence>
<evidence type="ECO:0000259" key="8">
    <source>
        <dbReference type="Pfam" id="PF11600"/>
    </source>
</evidence>
<feature type="compositionally biased region" description="Basic residues" evidence="7">
    <location>
        <begin position="99"/>
        <end position="116"/>
    </location>
</feature>
<feature type="compositionally biased region" description="Polar residues" evidence="7">
    <location>
        <begin position="313"/>
        <end position="327"/>
    </location>
</feature>
<feature type="region of interest" description="Disordered" evidence="7">
    <location>
        <begin position="695"/>
        <end position="719"/>
    </location>
</feature>
<evidence type="ECO:0000256" key="1">
    <source>
        <dbReference type="ARBA" id="ARBA00004123"/>
    </source>
</evidence>
<keyword evidence="4" id="KW-0143">Chaperone</keyword>
<dbReference type="InterPro" id="IPR021644">
    <property type="entry name" value="CAF-1_p150_acidic"/>
</dbReference>
<feature type="non-terminal residue" evidence="10">
    <location>
        <position position="1"/>
    </location>
</feature>
<feature type="compositionally biased region" description="Polar residues" evidence="7">
    <location>
        <begin position="188"/>
        <end position="200"/>
    </location>
</feature>
<sequence>AKIGRMSDVKENVSEDVHVIVEDSNDVHDSSEVIPLDSPKSSQNTDSDSRSTVDKNTADKGGDGEEKIHIKLSFLGKKKSNKKRQSNTSETGSEEKVSKKSKHQHKSSRHSQRHSSRVSSAKKLQMNSSENDSKSMQTDDVVAIDDSDLSGDEETTAKSKKTETITKPSEAEKIEEKPTETVAKSVEVTPTETKVIQSETVLKPAETEVTPTKTPKKSTSADEDVIKSTTENSSESGIQSSSDNVTIKEKDINDNNSMEKKCDTNEENVKTITETESGIQVHDDKETAEAEKKLVNGEINADDEELDSSLSSNVSKTIEIDSSPTSTKKSRLNVSALKDIVDEETQSNGCDEENAYMLCTPNRNQHGAIMVEDKIARKLTPKQLARKQEFEERAKKRDEEKEARRKKLQEEKEQKQKEKEEQEQLKKKERLEKEEQKRKEREEKEEQKRKERDEKEEQKRKEREEKEEQKRKEREEKEEQKRKEKEEKEKKRLAEVEQKEQEKRLKEEERRKKDEEIEKKKQREAAVFTNFFVKRKNDVKSSDDENSFDSAKQSESNFMPFNIKEDMRLAPIVRRSLTPKQKNDLIAILETAEVVSENQLYLKELKKSNYVSGKCEKTWIDDDDDIIIIDELSAAGEKIEDDPIQKKQKYRCKFFLFEENRRPPYRGTWRKKSSKISPRHPFKLDEKFFDYEVDSDDEWEEEEPGESLHGSDDDKDVDEGEEYEVDNDFFVPHGHLSDEEINPEGDDILDDNTPEAQKAKLKFLQQEFAAEMKKKTEKIKPRLIGCVWATDGNNNKDDDDGEKLPCSAVIWEILQARAMLFDTETPISLEKKEVVEAELTDASAATTGTPSTAVKKINITDDETGDLIRLIHGSTYSKKFLVKEFQAFRTQKYQNQENYLEFSEVSILKKMREVGQWIPCPEEGPQHKKQCWYVSEEMRKKYGVEDLTIPNGWKYILKPFSKTKQIKQTSPESAKQQKTISETTENIAETPAIPSASSNATTTTATPTSNITKFTKVLTEVEKKKQFVSTAKDKEKTSPTDSPIASTSKGTTTPTVTPANSNKNTKSKTPKSAPSSTMKKTNLISKFLTQKSAKSEQISNAKNKNDEKMEIDDSDDVICLD</sequence>
<feature type="compositionally biased region" description="Acidic residues" evidence="7">
    <location>
        <begin position="142"/>
        <end position="154"/>
    </location>
</feature>
<dbReference type="EMBL" id="GANO01000748">
    <property type="protein sequence ID" value="JAB59123.1"/>
    <property type="molecule type" value="mRNA"/>
</dbReference>
<proteinExistence type="evidence at transcript level"/>
<feature type="region of interest" description="Disordered" evidence="7">
    <location>
        <begin position="300"/>
        <end position="331"/>
    </location>
</feature>
<keyword evidence="2" id="KW-0235">DNA replication</keyword>
<feature type="region of interest" description="Disordered" evidence="7">
    <location>
        <begin position="966"/>
        <end position="1007"/>
    </location>
</feature>
<feature type="compositionally biased region" description="Acidic residues" evidence="7">
    <location>
        <begin position="1109"/>
        <end position="1121"/>
    </location>
</feature>
<keyword evidence="6" id="KW-0539">Nucleus</keyword>
<feature type="compositionally biased region" description="Polar residues" evidence="7">
    <location>
        <begin position="1039"/>
        <end position="1050"/>
    </location>
</feature>
<feature type="region of interest" description="Disordered" evidence="7">
    <location>
        <begin position="1"/>
        <end position="288"/>
    </location>
</feature>
<feature type="compositionally biased region" description="Polar residues" evidence="7">
    <location>
        <begin position="966"/>
        <end position="987"/>
    </location>
</feature>
<dbReference type="GO" id="GO:0006334">
    <property type="term" value="P:nucleosome assembly"/>
    <property type="evidence" value="ECO:0007669"/>
    <property type="project" value="TreeGrafter"/>
</dbReference>
<feature type="compositionally biased region" description="Acidic residues" evidence="7">
    <location>
        <begin position="695"/>
        <end position="705"/>
    </location>
</feature>
<feature type="compositionally biased region" description="Low complexity" evidence="7">
    <location>
        <begin position="990"/>
        <end position="1007"/>
    </location>
</feature>
<dbReference type="PANTHER" id="PTHR15272:SF0">
    <property type="entry name" value="CHROMATIN ASSEMBLY FACTOR 1 SUBUNIT A"/>
    <property type="match status" value="1"/>
</dbReference>
<keyword evidence="3" id="KW-0227">DNA damage</keyword>
<feature type="compositionally biased region" description="Polar residues" evidence="7">
    <location>
        <begin position="125"/>
        <end position="138"/>
    </location>
</feature>
<feature type="compositionally biased region" description="Basic and acidic residues" evidence="7">
    <location>
        <begin position="1027"/>
        <end position="1038"/>
    </location>
</feature>
<dbReference type="Pfam" id="PF12253">
    <property type="entry name" value="CAF1A_dimeriz"/>
    <property type="match status" value="1"/>
</dbReference>
<accession>U5EW18</accession>
<dbReference type="GO" id="GO:0005634">
    <property type="term" value="C:nucleus"/>
    <property type="evidence" value="ECO:0007669"/>
    <property type="project" value="UniProtKB-SubCell"/>
</dbReference>
<keyword evidence="5" id="KW-0234">DNA repair</keyword>
<evidence type="ECO:0000259" key="9">
    <source>
        <dbReference type="Pfam" id="PF12253"/>
    </source>
</evidence>
<dbReference type="AlphaFoldDB" id="U5EW18"/>
<feature type="compositionally biased region" description="Basic and acidic residues" evidence="7">
    <location>
        <begin position="47"/>
        <end position="69"/>
    </location>
</feature>
<reference evidence="10" key="1">
    <citation type="journal article" date="2014" name="Insect Biochem. Mol. Biol.">
        <title>An insight into the sialome of the frog biting fly, Corethrella appendiculata.</title>
        <authorList>
            <person name="Ribeiro J.M.C."/>
            <person name="Chagas A.C."/>
            <person name="Pham V.M."/>
            <person name="Lounibos L.P."/>
            <person name="Calvo E."/>
        </authorList>
    </citation>
    <scope>NUCLEOTIDE SEQUENCE</scope>
    <source>
        <tissue evidence="10">Salivary glands</tissue>
    </source>
</reference>
<dbReference type="Pfam" id="PF11600">
    <property type="entry name" value="CAF1A_acidic"/>
    <property type="match status" value="1"/>
</dbReference>
<feature type="compositionally biased region" description="Basic and acidic residues" evidence="7">
    <location>
        <begin position="386"/>
        <end position="521"/>
    </location>
</feature>
<feature type="compositionally biased region" description="Low complexity" evidence="7">
    <location>
        <begin position="1070"/>
        <end position="1081"/>
    </location>
</feature>
<evidence type="ECO:0000256" key="4">
    <source>
        <dbReference type="ARBA" id="ARBA00023186"/>
    </source>
</evidence>
<feature type="compositionally biased region" description="Basic and acidic residues" evidence="7">
    <location>
        <begin position="155"/>
        <end position="179"/>
    </location>
</feature>
<feature type="region of interest" description="Disordered" evidence="7">
    <location>
        <begin position="1027"/>
        <end position="1121"/>
    </location>
</feature>
<name>U5EW18_9DIPT</name>